<evidence type="ECO:0000259" key="2">
    <source>
        <dbReference type="PROSITE" id="PS50164"/>
    </source>
</evidence>
<dbReference type="RefSeq" id="WP_263599603.1">
    <property type="nucleotide sequence ID" value="NZ_CP107027.1"/>
</dbReference>
<keyword evidence="1" id="KW-0175">Coiled coil</keyword>
<evidence type="ECO:0000256" key="1">
    <source>
        <dbReference type="SAM" id="Coils"/>
    </source>
</evidence>
<organism evidence="3 4">
    <name type="scientific">Cytobacillus firmus</name>
    <name type="common">Bacillus firmus</name>
    <dbReference type="NCBI Taxonomy" id="1399"/>
    <lineage>
        <taxon>Bacteria</taxon>
        <taxon>Bacillati</taxon>
        <taxon>Bacillota</taxon>
        <taxon>Bacilli</taxon>
        <taxon>Bacillales</taxon>
        <taxon>Bacillaceae</taxon>
        <taxon>Cytobacillus</taxon>
    </lineage>
</organism>
<dbReference type="PROSITE" id="PS50164">
    <property type="entry name" value="GIY_YIG"/>
    <property type="match status" value="1"/>
</dbReference>
<dbReference type="AlphaFoldDB" id="A0AA46PY33"/>
<dbReference type="InterPro" id="IPR035901">
    <property type="entry name" value="GIY-YIG_endonuc_sf"/>
</dbReference>
<gene>
    <name evidence="3" type="ORF">OD459_24690</name>
</gene>
<dbReference type="EMBL" id="CP107027">
    <property type="protein sequence ID" value="UYG95335.1"/>
    <property type="molecule type" value="Genomic_DNA"/>
</dbReference>
<evidence type="ECO:0000313" key="3">
    <source>
        <dbReference type="EMBL" id="UYG95335.1"/>
    </source>
</evidence>
<name>A0AA46PY33_CYTFI</name>
<dbReference type="SMART" id="SM00465">
    <property type="entry name" value="GIYc"/>
    <property type="match status" value="1"/>
</dbReference>
<reference evidence="3" key="1">
    <citation type="submission" date="2022-10" db="EMBL/GenBank/DDBJ databases">
        <title>Mechanism of multi-heavy metal repair in Cytobacillus Firmus M7.</title>
        <authorList>
            <person name="Li X."/>
            <person name="Yu C."/>
        </authorList>
    </citation>
    <scope>NUCLEOTIDE SEQUENCE</scope>
    <source>
        <strain evidence="3">M7</strain>
    </source>
</reference>
<evidence type="ECO:0000313" key="4">
    <source>
        <dbReference type="Proteomes" id="UP001163104"/>
    </source>
</evidence>
<feature type="domain" description="GIY-YIG" evidence="2">
    <location>
        <begin position="34"/>
        <end position="149"/>
    </location>
</feature>
<feature type="coiled-coil region" evidence="1">
    <location>
        <begin position="240"/>
        <end position="274"/>
    </location>
</feature>
<proteinExistence type="predicted"/>
<protein>
    <recommendedName>
        <fullName evidence="2">GIY-YIG domain-containing protein</fullName>
    </recommendedName>
</protein>
<dbReference type="Gene3D" id="3.40.1440.10">
    <property type="entry name" value="GIY-YIG endonuclease"/>
    <property type="match status" value="1"/>
</dbReference>
<dbReference type="Proteomes" id="UP001163104">
    <property type="component" value="Chromosome"/>
</dbReference>
<accession>A0AA46PY33</accession>
<sequence length="274" mass="33114">MENAVTKFNNIKYQVKQLIQENLCREVTPHTKYTFSGIYMIYIDHFPSEKFVPIYIGQARDIQRRYKQHFSEILSLNRLPYEEYHKYFFFDHQSFYEGNFKACKIFKYLLESNCTLQDIHMIVIEDVKEEYLDEKEQYYFKKLLPSFLGFNQFNSFLEQQKNRFSNSQISDSKIDNFLSVLLEDVKGIYSYYEYGFTRFNFEHAFPKNITYLLEENDSLSNKTILKYDEVKLKVNELCKLYKLDIEKSELKSEIEILEENINKLEESKEIANEE</sequence>
<dbReference type="InterPro" id="IPR000305">
    <property type="entry name" value="GIY-YIG_endonuc"/>
</dbReference>